<keyword evidence="6 13" id="KW-0812">Transmembrane</keyword>
<dbReference type="SUPFAM" id="SSF81342">
    <property type="entry name" value="Transmembrane di-heme cytochromes"/>
    <property type="match status" value="1"/>
</dbReference>
<evidence type="ECO:0000256" key="9">
    <source>
        <dbReference type="ARBA" id="ARBA00022989"/>
    </source>
</evidence>
<keyword evidence="4" id="KW-1003">Cell membrane</keyword>
<dbReference type="GO" id="GO:0009055">
    <property type="term" value="F:electron transfer activity"/>
    <property type="evidence" value="ECO:0007669"/>
    <property type="project" value="InterPro"/>
</dbReference>
<dbReference type="GO" id="GO:0005886">
    <property type="term" value="C:plasma membrane"/>
    <property type="evidence" value="ECO:0007669"/>
    <property type="project" value="UniProtKB-SubCell"/>
</dbReference>
<dbReference type="Pfam" id="PF01292">
    <property type="entry name" value="Ni_hydr_CYTB"/>
    <property type="match status" value="1"/>
</dbReference>
<evidence type="ECO:0000256" key="6">
    <source>
        <dbReference type="ARBA" id="ARBA00022692"/>
    </source>
</evidence>
<evidence type="ECO:0000256" key="7">
    <source>
        <dbReference type="ARBA" id="ARBA00022723"/>
    </source>
</evidence>
<dbReference type="RefSeq" id="WP_034138100.1">
    <property type="nucleotide sequence ID" value="NZ_BAAAEG010000001.1"/>
</dbReference>
<feature type="domain" description="Cytochrome b561 bacterial/Ni-hydrogenase" evidence="14">
    <location>
        <begin position="9"/>
        <end position="178"/>
    </location>
</feature>
<dbReference type="InterPro" id="IPR011577">
    <property type="entry name" value="Cyt_b561_bac/Ni-Hgenase"/>
</dbReference>
<proteinExistence type="inferred from homology"/>
<keyword evidence="8" id="KW-0249">Electron transport</keyword>
<feature type="transmembrane region" description="Helical" evidence="13">
    <location>
        <begin position="149"/>
        <end position="168"/>
    </location>
</feature>
<evidence type="ECO:0000256" key="3">
    <source>
        <dbReference type="ARBA" id="ARBA00022448"/>
    </source>
</evidence>
<dbReference type="InterPro" id="IPR052168">
    <property type="entry name" value="Cytochrome_b561_oxidase"/>
</dbReference>
<dbReference type="GO" id="GO:0046872">
    <property type="term" value="F:metal ion binding"/>
    <property type="evidence" value="ECO:0007669"/>
    <property type="project" value="UniProtKB-KW"/>
</dbReference>
<evidence type="ECO:0000256" key="2">
    <source>
        <dbReference type="ARBA" id="ARBA00004651"/>
    </source>
</evidence>
<dbReference type="PANTHER" id="PTHR30529:SF3">
    <property type="entry name" value="CYTOCHROME B561 HOMOLOG 1"/>
    <property type="match status" value="1"/>
</dbReference>
<dbReference type="PANTHER" id="PTHR30529">
    <property type="entry name" value="CYTOCHROME B561"/>
    <property type="match status" value="1"/>
</dbReference>
<keyword evidence="3" id="KW-0813">Transport</keyword>
<feature type="transmembrane region" description="Helical" evidence="13">
    <location>
        <begin position="88"/>
        <end position="111"/>
    </location>
</feature>
<evidence type="ECO:0000259" key="14">
    <source>
        <dbReference type="Pfam" id="PF01292"/>
    </source>
</evidence>
<evidence type="ECO:0000256" key="12">
    <source>
        <dbReference type="ARBA" id="ARBA00037975"/>
    </source>
</evidence>
<evidence type="ECO:0000256" key="10">
    <source>
        <dbReference type="ARBA" id="ARBA00023004"/>
    </source>
</evidence>
<dbReference type="InterPro" id="IPR016174">
    <property type="entry name" value="Di-haem_cyt_TM"/>
</dbReference>
<keyword evidence="7" id="KW-0479">Metal-binding</keyword>
<dbReference type="Proteomes" id="UP000182085">
    <property type="component" value="Chromosome I"/>
</dbReference>
<name>A0AAE8KZ84_9PSED</name>
<comment type="subcellular location">
    <subcellularLocation>
        <location evidence="2">Cell membrane</location>
        <topology evidence="2">Multi-pass membrane protein</topology>
    </subcellularLocation>
</comment>
<feature type="transmembrane region" description="Helical" evidence="13">
    <location>
        <begin position="46"/>
        <end position="67"/>
    </location>
</feature>
<protein>
    <submittedName>
        <fullName evidence="15">Cytochrome b561</fullName>
    </submittedName>
</protein>
<comment type="cofactor">
    <cofactor evidence="1">
        <name>heme b</name>
        <dbReference type="ChEBI" id="CHEBI:60344"/>
    </cofactor>
</comment>
<evidence type="ECO:0000256" key="1">
    <source>
        <dbReference type="ARBA" id="ARBA00001970"/>
    </source>
</evidence>
<keyword evidence="11 13" id="KW-0472">Membrane</keyword>
<evidence type="ECO:0000256" key="8">
    <source>
        <dbReference type="ARBA" id="ARBA00022982"/>
    </source>
</evidence>
<evidence type="ECO:0000256" key="13">
    <source>
        <dbReference type="SAM" id="Phobius"/>
    </source>
</evidence>
<evidence type="ECO:0000256" key="11">
    <source>
        <dbReference type="ARBA" id="ARBA00023136"/>
    </source>
</evidence>
<dbReference type="GO" id="GO:0022904">
    <property type="term" value="P:respiratory electron transport chain"/>
    <property type="evidence" value="ECO:0007669"/>
    <property type="project" value="InterPro"/>
</dbReference>
<keyword evidence="16" id="KW-1185">Reference proteome</keyword>
<keyword evidence="5" id="KW-0349">Heme</keyword>
<organism evidence="15 16">
    <name type="scientific">Pseudomonas rhodesiae</name>
    <dbReference type="NCBI Taxonomy" id="76760"/>
    <lineage>
        <taxon>Bacteria</taxon>
        <taxon>Pseudomonadati</taxon>
        <taxon>Pseudomonadota</taxon>
        <taxon>Gammaproteobacteria</taxon>
        <taxon>Pseudomonadales</taxon>
        <taxon>Pseudomonadaceae</taxon>
        <taxon>Pseudomonas</taxon>
    </lineage>
</organism>
<keyword evidence="10" id="KW-0408">Iron</keyword>
<reference evidence="15 16" key="1">
    <citation type="submission" date="2016-10" db="EMBL/GenBank/DDBJ databases">
        <authorList>
            <person name="Varghese N."/>
            <person name="Submissions S."/>
        </authorList>
    </citation>
    <scope>NUCLEOTIDE SEQUENCE [LARGE SCALE GENOMIC DNA]</scope>
    <source>
        <strain evidence="15 16">BS2777</strain>
    </source>
</reference>
<evidence type="ECO:0000256" key="4">
    <source>
        <dbReference type="ARBA" id="ARBA00022475"/>
    </source>
</evidence>
<evidence type="ECO:0000313" key="15">
    <source>
        <dbReference type="EMBL" id="SDV04707.1"/>
    </source>
</evidence>
<accession>A0AAE8KZ84</accession>
<dbReference type="EMBL" id="LT629801">
    <property type="protein sequence ID" value="SDV04707.1"/>
    <property type="molecule type" value="Genomic_DNA"/>
</dbReference>
<evidence type="ECO:0000313" key="16">
    <source>
        <dbReference type="Proteomes" id="UP000182085"/>
    </source>
</evidence>
<keyword evidence="9 13" id="KW-1133">Transmembrane helix</keyword>
<comment type="similarity">
    <text evidence="12">Belongs to the cytochrome b561 family.</text>
</comment>
<gene>
    <name evidence="15" type="ORF">SAMN04490209_2270</name>
</gene>
<sequence>MNQYWVTQRYARLSMTLHWLMLALFVGVYACIEIKGLLPRGSVARSFMAGTHGLLGIGIFLLVWVRLLGRLAPRPAIVPRPPIWQTALAHLMHLALYGLMIVTPLLAWLMLSAGGKTLPYFEWPLPALVAMDPDQAKVFKHWHEWLGNAGYWLIGLHAAAGLFHHYWVRDNTLIRMLPKPRNR</sequence>
<dbReference type="AlphaFoldDB" id="A0AAE8KZ84"/>
<evidence type="ECO:0000256" key="5">
    <source>
        <dbReference type="ARBA" id="ARBA00022617"/>
    </source>
</evidence>
<dbReference type="GO" id="GO:0020037">
    <property type="term" value="F:heme binding"/>
    <property type="evidence" value="ECO:0007669"/>
    <property type="project" value="TreeGrafter"/>
</dbReference>